<evidence type="ECO:0000259" key="2">
    <source>
        <dbReference type="Pfam" id="PF03799"/>
    </source>
</evidence>
<evidence type="ECO:0000313" key="3">
    <source>
        <dbReference type="EMBL" id="OGY18439.1"/>
    </source>
</evidence>
<evidence type="ECO:0000256" key="1">
    <source>
        <dbReference type="SAM" id="Phobius"/>
    </source>
</evidence>
<reference evidence="3 4" key="1">
    <citation type="journal article" date="2016" name="Nat. Commun.">
        <title>Thousands of microbial genomes shed light on interconnected biogeochemical processes in an aquifer system.</title>
        <authorList>
            <person name="Anantharaman K."/>
            <person name="Brown C.T."/>
            <person name="Hug L.A."/>
            <person name="Sharon I."/>
            <person name="Castelle C.J."/>
            <person name="Probst A.J."/>
            <person name="Thomas B.C."/>
            <person name="Singh A."/>
            <person name="Wilkins M.J."/>
            <person name="Karaoz U."/>
            <person name="Brodie E.L."/>
            <person name="Williams K.H."/>
            <person name="Hubbard S.S."/>
            <person name="Banfield J.F."/>
        </authorList>
    </citation>
    <scope>NUCLEOTIDE SEQUENCE [LARGE SCALE GENOMIC DNA]</scope>
</reference>
<feature type="transmembrane region" description="Helical" evidence="1">
    <location>
        <begin position="20"/>
        <end position="46"/>
    </location>
</feature>
<gene>
    <name evidence="3" type="ORF">A2786_02985</name>
</gene>
<dbReference type="GO" id="GO:0051301">
    <property type="term" value="P:cell division"/>
    <property type="evidence" value="ECO:0007669"/>
    <property type="project" value="UniProtKB-KW"/>
</dbReference>
<keyword evidence="1" id="KW-0812">Transmembrane</keyword>
<dbReference type="Proteomes" id="UP000179233">
    <property type="component" value="Unassembled WGS sequence"/>
</dbReference>
<feature type="domain" description="Cell division protein FtsQ/DivIB C-terminal" evidence="2">
    <location>
        <begin position="134"/>
        <end position="246"/>
    </location>
</feature>
<dbReference type="EMBL" id="MHCJ01000003">
    <property type="protein sequence ID" value="OGY18439.1"/>
    <property type="molecule type" value="Genomic_DNA"/>
</dbReference>
<sequence>MRRRTPNRKAPGFSPPPRRYLLLTARHIGWMVIGGITITFLGWLFFGRVLRVNEVRCQKGSSACDPPILAELDRLKGQSILTGRWQFVSEKLKKADPSILQVRVVPKLPTTLTVFIDVREKVVRLRKLSSGYAYVADQEGFVFTTATETDNSLPEIIVPEKEEIEMGKEIDDPKLNQSVKLAVVLETNFIGFQRIEVQEEAFEVWLTDGIPVLFPQEGDYNKMVTTLQRILSQATIGHRPTKIDIRYTKPVMSY</sequence>
<proteinExistence type="predicted"/>
<evidence type="ECO:0000313" key="4">
    <source>
        <dbReference type="Proteomes" id="UP000179233"/>
    </source>
</evidence>
<keyword evidence="1" id="KW-0472">Membrane</keyword>
<comment type="caution">
    <text evidence="3">The sequence shown here is derived from an EMBL/GenBank/DDBJ whole genome shotgun (WGS) entry which is preliminary data.</text>
</comment>
<name>A0A1G1VSR7_9BACT</name>
<protein>
    <recommendedName>
        <fullName evidence="2">Cell division protein FtsQ/DivIB C-terminal domain-containing protein</fullName>
    </recommendedName>
</protein>
<dbReference type="InterPro" id="IPR005548">
    <property type="entry name" value="Cell_div_FtsQ/DivIB_C"/>
</dbReference>
<organism evidence="3 4">
    <name type="scientific">Candidatus Chisholmbacteria bacterium RIFCSPHIGHO2_01_FULL_52_32</name>
    <dbReference type="NCBI Taxonomy" id="1797591"/>
    <lineage>
        <taxon>Bacteria</taxon>
        <taxon>Candidatus Chisholmiibacteriota</taxon>
    </lineage>
</organism>
<dbReference type="Pfam" id="PF03799">
    <property type="entry name" value="FtsQ_DivIB_C"/>
    <property type="match status" value="1"/>
</dbReference>
<accession>A0A1G1VSR7</accession>
<keyword evidence="1" id="KW-1133">Transmembrane helix</keyword>
<dbReference type="AlphaFoldDB" id="A0A1G1VSR7"/>